<accession>A0ABV2AGZ3</accession>
<dbReference type="SUPFAM" id="SSF52540">
    <property type="entry name" value="P-loop containing nucleoside triphosphate hydrolases"/>
    <property type="match status" value="1"/>
</dbReference>
<protein>
    <recommendedName>
        <fullName evidence="5">GTP-binding protein</fullName>
    </recommendedName>
</protein>
<dbReference type="PANTHER" id="PTHR47977">
    <property type="entry name" value="RAS-RELATED PROTEIN RAB"/>
    <property type="match status" value="1"/>
</dbReference>
<dbReference type="InterPro" id="IPR005225">
    <property type="entry name" value="Small_GTP-bd"/>
</dbReference>
<proteinExistence type="predicted"/>
<evidence type="ECO:0008006" key="5">
    <source>
        <dbReference type="Google" id="ProtNLM"/>
    </source>
</evidence>
<dbReference type="PROSITE" id="PS51421">
    <property type="entry name" value="RAS"/>
    <property type="match status" value="1"/>
</dbReference>
<dbReference type="PROSITE" id="PS51419">
    <property type="entry name" value="RAB"/>
    <property type="match status" value="1"/>
</dbReference>
<gene>
    <name evidence="3" type="ORF">MHBO_000603</name>
</gene>
<keyword evidence="4" id="KW-1185">Reference proteome</keyword>
<keyword evidence="2" id="KW-0342">GTP-binding</keyword>
<evidence type="ECO:0000313" key="3">
    <source>
        <dbReference type="EMBL" id="MES1918668.1"/>
    </source>
</evidence>
<dbReference type="PRINTS" id="PR00449">
    <property type="entry name" value="RASTRNSFRMNG"/>
</dbReference>
<dbReference type="SMART" id="SM00174">
    <property type="entry name" value="RHO"/>
    <property type="match status" value="1"/>
</dbReference>
<evidence type="ECO:0000313" key="4">
    <source>
        <dbReference type="Proteomes" id="UP001439008"/>
    </source>
</evidence>
<dbReference type="CDD" id="cd00154">
    <property type="entry name" value="Rab"/>
    <property type="match status" value="1"/>
</dbReference>
<dbReference type="PROSITE" id="PS51417">
    <property type="entry name" value="ARF"/>
    <property type="match status" value="1"/>
</dbReference>
<sequence>MGQKEKYKIIFLGESGAGKTSVIRRVSTGQFVDNVQTTMGIDFQIKKVQKEDYTFLLQIWDTAGQERFKSLVSSYIRGSNIIAIVYDVTSRDSFESVEMWIEEIKKGTDKRPELWLIGNKVDVKSREVETEEGRNKAKTNKMHFIETSAKTGENIDKFLTQTIDFLYEKVGGTSKKGSKAG</sequence>
<organism evidence="3 4">
    <name type="scientific">Bonamia ostreae</name>
    <dbReference type="NCBI Taxonomy" id="126728"/>
    <lineage>
        <taxon>Eukaryota</taxon>
        <taxon>Sar</taxon>
        <taxon>Rhizaria</taxon>
        <taxon>Endomyxa</taxon>
        <taxon>Ascetosporea</taxon>
        <taxon>Haplosporida</taxon>
        <taxon>Bonamia</taxon>
    </lineage>
</organism>
<dbReference type="Pfam" id="PF00071">
    <property type="entry name" value="Ras"/>
    <property type="match status" value="1"/>
</dbReference>
<dbReference type="EMBL" id="JBDODL010000104">
    <property type="protein sequence ID" value="MES1918668.1"/>
    <property type="molecule type" value="Genomic_DNA"/>
</dbReference>
<dbReference type="SMART" id="SM00177">
    <property type="entry name" value="ARF"/>
    <property type="match status" value="1"/>
</dbReference>
<feature type="non-terminal residue" evidence="3">
    <location>
        <position position="181"/>
    </location>
</feature>
<keyword evidence="1" id="KW-0547">Nucleotide-binding</keyword>
<dbReference type="InterPro" id="IPR027417">
    <property type="entry name" value="P-loop_NTPase"/>
</dbReference>
<dbReference type="SMART" id="SM00173">
    <property type="entry name" value="RAS"/>
    <property type="match status" value="1"/>
</dbReference>
<evidence type="ECO:0000256" key="2">
    <source>
        <dbReference type="ARBA" id="ARBA00023134"/>
    </source>
</evidence>
<evidence type="ECO:0000256" key="1">
    <source>
        <dbReference type="ARBA" id="ARBA00022741"/>
    </source>
</evidence>
<dbReference type="SMART" id="SM00176">
    <property type="entry name" value="RAN"/>
    <property type="match status" value="1"/>
</dbReference>
<reference evidence="3 4" key="1">
    <citation type="journal article" date="2024" name="BMC Biol.">
        <title>Comparative genomics of Ascetosporea gives new insight into the evolutionary basis for animal parasitism in Rhizaria.</title>
        <authorList>
            <person name="Hiltunen Thoren M."/>
            <person name="Onut-Brannstrom I."/>
            <person name="Alfjorden A."/>
            <person name="Peckova H."/>
            <person name="Swords F."/>
            <person name="Hooper C."/>
            <person name="Holzer A.S."/>
            <person name="Bass D."/>
            <person name="Burki F."/>
        </authorList>
    </citation>
    <scope>NUCLEOTIDE SEQUENCE [LARGE SCALE GENOMIC DNA]</scope>
    <source>
        <strain evidence="3">20-A016</strain>
    </source>
</reference>
<dbReference type="Proteomes" id="UP001439008">
    <property type="component" value="Unassembled WGS sequence"/>
</dbReference>
<dbReference type="InterPro" id="IPR001806">
    <property type="entry name" value="Small_GTPase"/>
</dbReference>
<dbReference type="SMART" id="SM00175">
    <property type="entry name" value="RAB"/>
    <property type="match status" value="1"/>
</dbReference>
<name>A0ABV2AGZ3_9EUKA</name>
<dbReference type="Gene3D" id="3.40.50.300">
    <property type="entry name" value="P-loop containing nucleotide triphosphate hydrolases"/>
    <property type="match status" value="1"/>
</dbReference>
<comment type="caution">
    <text evidence="3">The sequence shown here is derived from an EMBL/GenBank/DDBJ whole genome shotgun (WGS) entry which is preliminary data.</text>
</comment>
<dbReference type="InterPro" id="IPR050227">
    <property type="entry name" value="Rab"/>
</dbReference>
<dbReference type="NCBIfam" id="TIGR00231">
    <property type="entry name" value="small_GTP"/>
    <property type="match status" value="1"/>
</dbReference>